<organism evidence="2 3">
    <name type="scientific">Moryella indoligenes</name>
    <dbReference type="NCBI Taxonomy" id="371674"/>
    <lineage>
        <taxon>Bacteria</taxon>
        <taxon>Bacillati</taxon>
        <taxon>Bacillota</taxon>
        <taxon>Clostridia</taxon>
        <taxon>Lachnospirales</taxon>
        <taxon>Lachnospiraceae</taxon>
        <taxon>Moryella</taxon>
    </lineage>
</organism>
<dbReference type="EMBL" id="JAUSTO010000009">
    <property type="protein sequence ID" value="MDQ0152920.1"/>
    <property type="molecule type" value="Genomic_DNA"/>
</dbReference>
<proteinExistence type="predicted"/>
<evidence type="ECO:0000256" key="1">
    <source>
        <dbReference type="SAM" id="Phobius"/>
    </source>
</evidence>
<feature type="transmembrane region" description="Helical" evidence="1">
    <location>
        <begin position="75"/>
        <end position="92"/>
    </location>
</feature>
<dbReference type="InterPro" id="IPR003832">
    <property type="entry name" value="DUF212"/>
</dbReference>
<accession>A0AAE4AL97</accession>
<name>A0AAE4AL97_9FIRM</name>
<protein>
    <submittedName>
        <fullName evidence="2">Acid phosphatase family membrane protein YuiD</fullName>
    </submittedName>
</protein>
<dbReference type="Pfam" id="PF02681">
    <property type="entry name" value="DUF212"/>
    <property type="match status" value="1"/>
</dbReference>
<feature type="transmembrane region" description="Helical" evidence="1">
    <location>
        <begin position="12"/>
        <end position="30"/>
    </location>
</feature>
<dbReference type="PANTHER" id="PTHR31446:SF29">
    <property type="entry name" value="ACID PHOSPHATASE_VANADIUM-DEPENDENT HALOPEROXIDASE-RELATED PROTEIN"/>
    <property type="match status" value="1"/>
</dbReference>
<feature type="transmembrane region" description="Helical" evidence="1">
    <location>
        <begin position="133"/>
        <end position="153"/>
    </location>
</feature>
<dbReference type="RefSeq" id="WP_307254874.1">
    <property type="nucleotide sequence ID" value="NZ_JAUSTO010000009.1"/>
</dbReference>
<keyword evidence="1" id="KW-1133">Transmembrane helix</keyword>
<dbReference type="AlphaFoldDB" id="A0AAE4AL97"/>
<keyword evidence="1" id="KW-0472">Membrane</keyword>
<dbReference type="Proteomes" id="UP001241537">
    <property type="component" value="Unassembled WGS sequence"/>
</dbReference>
<dbReference type="PANTHER" id="PTHR31446">
    <property type="entry name" value="ACID PHOSPHATASE/VANADIUM-DEPENDENT HALOPEROXIDASE-RELATED PROTEIN"/>
    <property type="match status" value="1"/>
</dbReference>
<evidence type="ECO:0000313" key="2">
    <source>
        <dbReference type="EMBL" id="MDQ0152920.1"/>
    </source>
</evidence>
<comment type="caution">
    <text evidence="2">The sequence shown here is derived from an EMBL/GenBank/DDBJ whole genome shotgun (WGS) entry which is preliminary data.</text>
</comment>
<keyword evidence="3" id="KW-1185">Reference proteome</keyword>
<keyword evidence="1" id="KW-0812">Transmembrane</keyword>
<evidence type="ECO:0000313" key="3">
    <source>
        <dbReference type="Proteomes" id="UP001241537"/>
    </source>
</evidence>
<gene>
    <name evidence="2" type="ORF">J2S20_001621</name>
</gene>
<sequence>MSIFNQILSNQVLMSAVMSWFVAQVLKALLDLWTTGSFTVERLYGNGGMPSSHSATVCGLAAGAAFARGFGSFEFAISFVLAMVVMIDAMGVRRETGKQSQLLNLMMEENFWNFDNLAEFQIKLKEFIGHTPLQVFCGAVLGIIVAAVAEYAFY</sequence>
<reference evidence="2" key="1">
    <citation type="submission" date="2023-07" db="EMBL/GenBank/DDBJ databases">
        <title>Genomic Encyclopedia of Type Strains, Phase IV (KMG-IV): sequencing the most valuable type-strain genomes for metagenomic binning, comparative biology and taxonomic classification.</title>
        <authorList>
            <person name="Goeker M."/>
        </authorList>
    </citation>
    <scope>NUCLEOTIDE SEQUENCE</scope>
    <source>
        <strain evidence="2">DSM 19659</strain>
    </source>
</reference>